<evidence type="ECO:0000259" key="8">
    <source>
        <dbReference type="Pfam" id="PF08546"/>
    </source>
</evidence>
<sequence length="318" mass="34348">MSALHPSNEHPRVYILGGGAVGMALAVSLSLAGREVCLVRTRKQAAPTSEWQIVTLTDGHEGRHEVKLRVMSLDALEVLEGLIVVAAKAHSNTAIADALGAKQVRGKIVIMQNGLGVEAVWTSLNVEAIYRCVLYGTGQKTSEEEVLFRFVASSPIGLVRGTATGLEETVAALHTRIFPFHVESKILEQIWSKTILNAVFNSICPLLETDNGVFARDAQVLEMGRQIVGECLVLARCCGVGLTEAALMERLLAISQGSKGVLISTLQDLRCGRQTEMQHLNLELARLAETAQPPVDLGRTALLGRLVLAKARVMESER</sequence>
<feature type="domain" description="Ketopantoate reductase C-terminal" evidence="8">
    <location>
        <begin position="186"/>
        <end position="293"/>
    </location>
</feature>
<dbReference type="AlphaFoldDB" id="A0A1T4Y2W2"/>
<dbReference type="InterPro" id="IPR013332">
    <property type="entry name" value="KPR_N"/>
</dbReference>
<name>A0A1T4Y2W2_9BACT</name>
<organism evidence="9 10">
    <name type="scientific">Prosthecobacter debontii</name>
    <dbReference type="NCBI Taxonomy" id="48467"/>
    <lineage>
        <taxon>Bacteria</taxon>
        <taxon>Pseudomonadati</taxon>
        <taxon>Verrucomicrobiota</taxon>
        <taxon>Verrucomicrobiia</taxon>
        <taxon>Verrucomicrobiales</taxon>
        <taxon>Verrucomicrobiaceae</taxon>
        <taxon>Prosthecobacter</taxon>
    </lineage>
</organism>
<dbReference type="SUPFAM" id="SSF48179">
    <property type="entry name" value="6-phosphogluconate dehydrogenase C-terminal domain-like"/>
    <property type="match status" value="1"/>
</dbReference>
<dbReference type="PANTHER" id="PTHR21708:SF26">
    <property type="entry name" value="2-DEHYDROPANTOATE 2-REDUCTASE"/>
    <property type="match status" value="1"/>
</dbReference>
<keyword evidence="10" id="KW-1185">Reference proteome</keyword>
<dbReference type="InterPro" id="IPR013752">
    <property type="entry name" value="KPA_reductase"/>
</dbReference>
<evidence type="ECO:0000313" key="9">
    <source>
        <dbReference type="EMBL" id="SKA96132.1"/>
    </source>
</evidence>
<dbReference type="Pfam" id="PF02558">
    <property type="entry name" value="ApbA"/>
    <property type="match status" value="1"/>
</dbReference>
<evidence type="ECO:0000259" key="7">
    <source>
        <dbReference type="Pfam" id="PF02558"/>
    </source>
</evidence>
<dbReference type="RefSeq" id="WP_078813565.1">
    <property type="nucleotide sequence ID" value="NZ_FUYE01000007.1"/>
</dbReference>
<dbReference type="EC" id="1.1.1.169" evidence="2"/>
<comment type="catalytic activity">
    <reaction evidence="5">
        <text>(R)-pantoate + NADP(+) = 2-dehydropantoate + NADPH + H(+)</text>
        <dbReference type="Rhea" id="RHEA:16233"/>
        <dbReference type="ChEBI" id="CHEBI:11561"/>
        <dbReference type="ChEBI" id="CHEBI:15378"/>
        <dbReference type="ChEBI" id="CHEBI:15980"/>
        <dbReference type="ChEBI" id="CHEBI:57783"/>
        <dbReference type="ChEBI" id="CHEBI:58349"/>
        <dbReference type="EC" id="1.1.1.169"/>
    </reaction>
</comment>
<accession>A0A1T4Y2W2</accession>
<evidence type="ECO:0000256" key="2">
    <source>
        <dbReference type="ARBA" id="ARBA00013014"/>
    </source>
</evidence>
<keyword evidence="6" id="KW-1133">Transmembrane helix</keyword>
<dbReference type="STRING" id="48467.SAMN02745166_02358"/>
<dbReference type="OrthoDB" id="9772736at2"/>
<dbReference type="Proteomes" id="UP000190774">
    <property type="component" value="Unassembled WGS sequence"/>
</dbReference>
<dbReference type="Gene3D" id="1.10.1040.10">
    <property type="entry name" value="N-(1-d-carboxylethyl)-l-norvaline Dehydrogenase, domain 2"/>
    <property type="match status" value="1"/>
</dbReference>
<dbReference type="EMBL" id="FUYE01000007">
    <property type="protein sequence ID" value="SKA96132.1"/>
    <property type="molecule type" value="Genomic_DNA"/>
</dbReference>
<proteinExistence type="predicted"/>
<dbReference type="GO" id="GO:0005737">
    <property type="term" value="C:cytoplasm"/>
    <property type="evidence" value="ECO:0007669"/>
    <property type="project" value="TreeGrafter"/>
</dbReference>
<keyword evidence="6" id="KW-0812">Transmembrane</keyword>
<evidence type="ECO:0000256" key="4">
    <source>
        <dbReference type="ARBA" id="ARBA00032024"/>
    </source>
</evidence>
<dbReference type="InterPro" id="IPR036291">
    <property type="entry name" value="NAD(P)-bd_dom_sf"/>
</dbReference>
<gene>
    <name evidence="9" type="ORF">SAMN02745166_02358</name>
</gene>
<evidence type="ECO:0000256" key="1">
    <source>
        <dbReference type="ARBA" id="ARBA00004994"/>
    </source>
</evidence>
<keyword evidence="6" id="KW-0472">Membrane</keyword>
<evidence type="ECO:0000256" key="6">
    <source>
        <dbReference type="SAM" id="Phobius"/>
    </source>
</evidence>
<reference evidence="10" key="1">
    <citation type="submission" date="2017-02" db="EMBL/GenBank/DDBJ databases">
        <authorList>
            <person name="Varghese N."/>
            <person name="Submissions S."/>
        </authorList>
    </citation>
    <scope>NUCLEOTIDE SEQUENCE [LARGE SCALE GENOMIC DNA]</scope>
    <source>
        <strain evidence="10">ATCC 700200</strain>
    </source>
</reference>
<dbReference type="InterPro" id="IPR051402">
    <property type="entry name" value="KPR-Related"/>
</dbReference>
<dbReference type="InterPro" id="IPR013328">
    <property type="entry name" value="6PGD_dom2"/>
</dbReference>
<feature type="domain" description="Ketopantoate reductase N-terminal" evidence="7">
    <location>
        <begin position="13"/>
        <end position="146"/>
    </location>
</feature>
<evidence type="ECO:0000313" key="10">
    <source>
        <dbReference type="Proteomes" id="UP000190774"/>
    </source>
</evidence>
<dbReference type="Gene3D" id="3.40.50.720">
    <property type="entry name" value="NAD(P)-binding Rossmann-like Domain"/>
    <property type="match status" value="1"/>
</dbReference>
<protein>
    <recommendedName>
        <fullName evidence="3">2-dehydropantoate 2-reductase</fullName>
        <ecNumber evidence="2">1.1.1.169</ecNumber>
    </recommendedName>
    <alternativeName>
        <fullName evidence="4">Ketopantoate reductase</fullName>
    </alternativeName>
</protein>
<dbReference type="GO" id="GO:0008677">
    <property type="term" value="F:2-dehydropantoate 2-reductase activity"/>
    <property type="evidence" value="ECO:0007669"/>
    <property type="project" value="UniProtKB-EC"/>
</dbReference>
<dbReference type="Pfam" id="PF08546">
    <property type="entry name" value="ApbA_C"/>
    <property type="match status" value="1"/>
</dbReference>
<dbReference type="SUPFAM" id="SSF51735">
    <property type="entry name" value="NAD(P)-binding Rossmann-fold domains"/>
    <property type="match status" value="1"/>
</dbReference>
<comment type="pathway">
    <text evidence="1">Cofactor biosynthesis; (R)-pantothenate biosynthesis; (R)-pantoate from 3-methyl-2-oxobutanoate: step 2/2.</text>
</comment>
<dbReference type="PANTHER" id="PTHR21708">
    <property type="entry name" value="PROBABLE 2-DEHYDROPANTOATE 2-REDUCTASE"/>
    <property type="match status" value="1"/>
</dbReference>
<dbReference type="InterPro" id="IPR008927">
    <property type="entry name" value="6-PGluconate_DH-like_C_sf"/>
</dbReference>
<evidence type="ECO:0000256" key="5">
    <source>
        <dbReference type="ARBA" id="ARBA00048793"/>
    </source>
</evidence>
<evidence type="ECO:0000256" key="3">
    <source>
        <dbReference type="ARBA" id="ARBA00019465"/>
    </source>
</evidence>
<feature type="transmembrane region" description="Helical" evidence="6">
    <location>
        <begin position="12"/>
        <end position="33"/>
    </location>
</feature>